<name>A0ABS8UNM5_DATST</name>
<accession>A0ABS8UNM5</accession>
<proteinExistence type="predicted"/>
<evidence type="ECO:0000313" key="3">
    <source>
        <dbReference type="Proteomes" id="UP000823775"/>
    </source>
</evidence>
<protein>
    <submittedName>
        <fullName evidence="2">Uncharacterized protein</fullName>
    </submittedName>
</protein>
<feature type="compositionally biased region" description="Basic and acidic residues" evidence="1">
    <location>
        <begin position="82"/>
        <end position="99"/>
    </location>
</feature>
<dbReference type="EMBL" id="JACEIK010002240">
    <property type="protein sequence ID" value="MCD9559911.1"/>
    <property type="molecule type" value="Genomic_DNA"/>
</dbReference>
<organism evidence="2 3">
    <name type="scientific">Datura stramonium</name>
    <name type="common">Jimsonweed</name>
    <name type="synonym">Common thornapple</name>
    <dbReference type="NCBI Taxonomy" id="4076"/>
    <lineage>
        <taxon>Eukaryota</taxon>
        <taxon>Viridiplantae</taxon>
        <taxon>Streptophyta</taxon>
        <taxon>Embryophyta</taxon>
        <taxon>Tracheophyta</taxon>
        <taxon>Spermatophyta</taxon>
        <taxon>Magnoliopsida</taxon>
        <taxon>eudicotyledons</taxon>
        <taxon>Gunneridae</taxon>
        <taxon>Pentapetalae</taxon>
        <taxon>asterids</taxon>
        <taxon>lamiids</taxon>
        <taxon>Solanales</taxon>
        <taxon>Solanaceae</taxon>
        <taxon>Solanoideae</taxon>
        <taxon>Datureae</taxon>
        <taxon>Datura</taxon>
    </lineage>
</organism>
<feature type="compositionally biased region" description="Basic and acidic residues" evidence="1">
    <location>
        <begin position="109"/>
        <end position="131"/>
    </location>
</feature>
<sequence>MTSLVSKKKQEAAARKEIAKRRQLLDESKSESSSGSEVHYNITSSDESLVRTTRAKSNDQEAAVTTTSPPQSNEGSDEAESDGDKPLSDNARKGNHDDAPSGEGDTNVEESRDKEDSGITPKESRSIQEEPKIQINALNEVPELKRIFKGYNMHCMTKTLGKYSMEMVREFYANYYYTLEKNASSKTEIKKEPMLDSVRVRVIPVVISERTVSRVLMGGDFTVPSRTTKYDYRMGAMKGIIKLSTEEKILHFKWMETLLLKTRREHNGSQAENRFTRRP</sequence>
<feature type="compositionally biased region" description="Polar residues" evidence="1">
    <location>
        <begin position="63"/>
        <end position="74"/>
    </location>
</feature>
<comment type="caution">
    <text evidence="2">The sequence shown here is derived from an EMBL/GenBank/DDBJ whole genome shotgun (WGS) entry which is preliminary data.</text>
</comment>
<keyword evidence="3" id="KW-1185">Reference proteome</keyword>
<reference evidence="2 3" key="1">
    <citation type="journal article" date="2021" name="BMC Genomics">
        <title>Datura genome reveals duplications of psychoactive alkaloid biosynthetic genes and high mutation rate following tissue culture.</title>
        <authorList>
            <person name="Rajewski A."/>
            <person name="Carter-House D."/>
            <person name="Stajich J."/>
            <person name="Litt A."/>
        </authorList>
    </citation>
    <scope>NUCLEOTIDE SEQUENCE [LARGE SCALE GENOMIC DNA]</scope>
    <source>
        <strain evidence="2">AR-01</strain>
    </source>
</reference>
<evidence type="ECO:0000256" key="1">
    <source>
        <dbReference type="SAM" id="MobiDB-lite"/>
    </source>
</evidence>
<dbReference type="Proteomes" id="UP000823775">
    <property type="component" value="Unassembled WGS sequence"/>
</dbReference>
<evidence type="ECO:0000313" key="2">
    <source>
        <dbReference type="EMBL" id="MCD9559911.1"/>
    </source>
</evidence>
<gene>
    <name evidence="2" type="ORF">HAX54_018287</name>
</gene>
<feature type="region of interest" description="Disordered" evidence="1">
    <location>
        <begin position="1"/>
        <end position="131"/>
    </location>
</feature>
<feature type="compositionally biased region" description="Polar residues" evidence="1">
    <location>
        <begin position="41"/>
        <end position="51"/>
    </location>
</feature>
<feature type="compositionally biased region" description="Basic and acidic residues" evidence="1">
    <location>
        <begin position="8"/>
        <end position="17"/>
    </location>
</feature>